<feature type="compositionally biased region" description="Basic and acidic residues" evidence="1">
    <location>
        <begin position="285"/>
        <end position="297"/>
    </location>
</feature>
<feature type="compositionally biased region" description="Basic and acidic residues" evidence="1">
    <location>
        <begin position="39"/>
        <end position="48"/>
    </location>
</feature>
<protein>
    <submittedName>
        <fullName evidence="2">Uncharacterized protein</fullName>
    </submittedName>
</protein>
<sequence>MDLQQYPRPFGEERPHGPREGPFGEERPHRTTEGPLGVEKPDRPIEEPYGRPVMHIIEELQRPQLKRVDIERILRRPDGRIGEIYAPLIVKFIIETGLFDDDGTRRNVIIRLLQSKEGVKPEVNPITRKQIEKCCKGTLTELGALNHKGYIEVLDLFDLLKPFGEDRPDRTTEGSSEEEKSDSSSDGPLDILIGDIMGERPHGPRERPFGEDRPHGPRERPFGEERPHGPRKGPFGEEKTLWANRRFKRIAKYFKPNYIFVGPFEEETPDKTRGTRYLYNGSPFGERKRPDREEKRTARYPHRRHHGRKTSWAKREKYLYNE</sequence>
<reference evidence="2 3" key="1">
    <citation type="submission" date="2021-06" db="EMBL/GenBank/DDBJ databases">
        <title>Caerostris extrusa draft genome.</title>
        <authorList>
            <person name="Kono N."/>
            <person name="Arakawa K."/>
        </authorList>
    </citation>
    <scope>NUCLEOTIDE SEQUENCE [LARGE SCALE GENOMIC DNA]</scope>
</reference>
<feature type="region of interest" description="Disordered" evidence="1">
    <location>
        <begin position="1"/>
        <end position="48"/>
    </location>
</feature>
<proteinExistence type="predicted"/>
<evidence type="ECO:0000256" key="1">
    <source>
        <dbReference type="SAM" id="MobiDB-lite"/>
    </source>
</evidence>
<feature type="region of interest" description="Disordered" evidence="1">
    <location>
        <begin position="165"/>
        <end position="237"/>
    </location>
</feature>
<feature type="compositionally biased region" description="Basic and acidic residues" evidence="1">
    <location>
        <begin position="197"/>
        <end position="237"/>
    </location>
</feature>
<evidence type="ECO:0000313" key="2">
    <source>
        <dbReference type="EMBL" id="GIY60821.1"/>
    </source>
</evidence>
<gene>
    <name evidence="2" type="ORF">CEXT_266141</name>
</gene>
<comment type="caution">
    <text evidence="2">The sequence shown here is derived from an EMBL/GenBank/DDBJ whole genome shotgun (WGS) entry which is preliminary data.</text>
</comment>
<feature type="compositionally biased region" description="Basic and acidic residues" evidence="1">
    <location>
        <begin position="313"/>
        <end position="322"/>
    </location>
</feature>
<dbReference type="Proteomes" id="UP001054945">
    <property type="component" value="Unassembled WGS sequence"/>
</dbReference>
<feature type="compositionally biased region" description="Basic and acidic residues" evidence="1">
    <location>
        <begin position="165"/>
        <end position="183"/>
    </location>
</feature>
<feature type="compositionally biased region" description="Basic residues" evidence="1">
    <location>
        <begin position="298"/>
        <end position="312"/>
    </location>
</feature>
<dbReference type="EMBL" id="BPLR01013381">
    <property type="protein sequence ID" value="GIY60821.1"/>
    <property type="molecule type" value="Genomic_DNA"/>
</dbReference>
<feature type="compositionally biased region" description="Basic and acidic residues" evidence="1">
    <location>
        <begin position="10"/>
        <end position="32"/>
    </location>
</feature>
<feature type="region of interest" description="Disordered" evidence="1">
    <location>
        <begin position="269"/>
        <end position="322"/>
    </location>
</feature>
<evidence type="ECO:0000313" key="3">
    <source>
        <dbReference type="Proteomes" id="UP001054945"/>
    </source>
</evidence>
<organism evidence="2 3">
    <name type="scientific">Caerostris extrusa</name>
    <name type="common">Bark spider</name>
    <name type="synonym">Caerostris bankana</name>
    <dbReference type="NCBI Taxonomy" id="172846"/>
    <lineage>
        <taxon>Eukaryota</taxon>
        <taxon>Metazoa</taxon>
        <taxon>Ecdysozoa</taxon>
        <taxon>Arthropoda</taxon>
        <taxon>Chelicerata</taxon>
        <taxon>Arachnida</taxon>
        <taxon>Araneae</taxon>
        <taxon>Araneomorphae</taxon>
        <taxon>Entelegynae</taxon>
        <taxon>Araneoidea</taxon>
        <taxon>Araneidae</taxon>
        <taxon>Caerostris</taxon>
    </lineage>
</organism>
<accession>A0AAV4USD0</accession>
<name>A0AAV4USD0_CAEEX</name>
<dbReference type="AlphaFoldDB" id="A0AAV4USD0"/>
<keyword evidence="3" id="KW-1185">Reference proteome</keyword>